<dbReference type="InterPro" id="IPR050091">
    <property type="entry name" value="PKS_NRPS_Biosynth_Enz"/>
</dbReference>
<keyword evidence="3" id="KW-0808">Transferase</keyword>
<accession>A0ABT3VH59</accession>
<sequence>MAELQDAPFPAGRIAVVGMDCRLPGARTPQDYWQNLLAGTEHITDLDDERLEAAGVSGQTLADTRHVRRAAVVEDADRFDASFFFLSSREAERMDPQLRLFLQTAWAAMEHSGHDSEVYPGRVGVFAGSLHSTYLLNNVLTGERGFKGSLERMQQDMATLMGNDSNYLTTRASYHLKLTGPSFAVQTACSTSLVAVHLAAQSLLSQECDLALAGGVALRFPQEAGYLYEPDGITSASGRVRPFDAEADGTVFGNGAGVVVLKRLEDALADGDTVWAVLLGSAVGNDGSDRAGYTAPGVSGQAAVLAEALGVAEVDPATVSYLEAHGTGTRMGDPIELAAARQAYGTGGPLTLGSVKANIGHLSTAAGVAGLIKCVLMLHHRTIVPMPHFTTWNPECATDGSRFRVATAAEPWRADGSALRCAVTSTGMGGTTAHVVLEEAPPAAAVAPDAAPAPAVVLLPVSAKSPAALEKARLALADHLEATAPGTADPEDVLGDVHLDDAAYTQATTRHTFDHRAVVTAPDRETAVRALRTGEPRHVYQDSGHPAPRPVTFLLPGQGAQYPAMGRGWYEQLPVYRRTLDECAELLEPILGFDLRDALHPDSRDRQDERYDLRRTRLTQPALFAVEYALARQYLAWGISPTALIGHSIGEYVAATLAGVFHLPDALRVVAERGRLIDALPEGVMAAVMAGPEKLTPYLGDGVDLAAVNEPTVCTVAGGHDAMRAFTAKLTADGITHRKVATSHAFHSAMMQPAVEPLTRLLREVELRRPRIPFLSNLTGTWIRDEEATDPAYWGAHLRAPVRFADDVATALTQGDQIFVEVGPGHTLATFTRRHPARETGLPVITSAARGKDPAADLTALTAALGRLWAVGLTPDWQGYYADRGRRKVPLPTYPFEETRYWVEPGTGALSGTGGGSSGSAPVPKLPLDDWFTAPVWHQAVGTLDADPAPITDPVLLFTDSRPSTHPAADSNPGSGMHPAAHSNPDSGTHPAAHSNPDSGPGSGTHPAAHPAPGSGSGGVAARLAAHALAGDVLTVTAGSGYSRDGAAFTVRPDSEEDHHRLVAELLAENRLPGHVVHAWSTAAPLPGRGVARFEQAQRHGLYSLIALVKALSAHGVTDPVQLDIVSAGAYAVSPAEPEPVAELAPLALAARVIGQEHGNIGARHFDLPAEPDERSLRTLAAELVGTRPPELAVTLRGGRRWVADLAPVRADWSAEATSRLRPEGVYLITGGLGEIGSLLAHWLHRETGARLALLTREPLPDPAQWDAWLDSHEADDETTLRIGRLRSLRDAGATTFLVHADVADTQALRAAVERVEERYGALHGVVHAAGLPGERWDRPITESGVEQCQWHFVPKAHGQLALEEVLAGRQVDFVLLLSSLAGVLGGLRLLAYGAANHFMDAAAERANRDLDRTVWISAAWDVWQHHQDEKRALSAIGRSMDDKAIQPEEGLEAVRRLLTLRDVSHVAVSTWDVGHRLDQWVRDPRIGRPADGSAAPGPDLADAGPDAGDLTSQVTRLIAEALGSEDLSPDADIFEHGGDSLLIVRLLSDIRRYFSVEVPLADVLSEPTPAALADAVRQRLEARTDTGAAGADDDANDTTGALAAELAALAPEDAERLLSEALREDPATDKAVDRAKEA</sequence>
<feature type="domain" description="Ketosynthase family 3 (KS3)" evidence="8">
    <location>
        <begin position="11"/>
        <end position="439"/>
    </location>
</feature>
<feature type="region of interest" description="Disordered" evidence="6">
    <location>
        <begin position="954"/>
        <end position="1019"/>
    </location>
</feature>
<dbReference type="SUPFAM" id="SSF47336">
    <property type="entry name" value="ACP-like"/>
    <property type="match status" value="1"/>
</dbReference>
<proteinExistence type="predicted"/>
<dbReference type="InterPro" id="IPR016035">
    <property type="entry name" value="Acyl_Trfase/lysoPLipase"/>
</dbReference>
<feature type="region of interest" description="Disordered" evidence="6">
    <location>
        <begin position="1488"/>
        <end position="1509"/>
    </location>
</feature>
<dbReference type="Pfam" id="PF02801">
    <property type="entry name" value="Ketoacyl-synt_C"/>
    <property type="match status" value="1"/>
</dbReference>
<dbReference type="SMART" id="SM00823">
    <property type="entry name" value="PKS_PP"/>
    <property type="match status" value="1"/>
</dbReference>
<dbReference type="InterPro" id="IPR049490">
    <property type="entry name" value="C883_1060-like_KR_N"/>
</dbReference>
<dbReference type="CDD" id="cd00833">
    <property type="entry name" value="PKS"/>
    <property type="match status" value="1"/>
</dbReference>
<dbReference type="PANTHER" id="PTHR43775">
    <property type="entry name" value="FATTY ACID SYNTHASE"/>
    <property type="match status" value="1"/>
</dbReference>
<dbReference type="Gene3D" id="3.40.50.720">
    <property type="entry name" value="NAD(P)-binding Rossmann-like Domain"/>
    <property type="match status" value="1"/>
</dbReference>
<dbReference type="Pfam" id="PF22621">
    <property type="entry name" value="CurL-like_PKS_C"/>
    <property type="match status" value="1"/>
</dbReference>
<dbReference type="SUPFAM" id="SSF52151">
    <property type="entry name" value="FabD/lysophospholipase-like"/>
    <property type="match status" value="1"/>
</dbReference>
<dbReference type="Gene3D" id="1.10.1200.10">
    <property type="entry name" value="ACP-like"/>
    <property type="match status" value="1"/>
</dbReference>
<dbReference type="PROSITE" id="PS52004">
    <property type="entry name" value="KS3_2"/>
    <property type="match status" value="1"/>
</dbReference>
<dbReference type="InterPro" id="IPR016036">
    <property type="entry name" value="Malonyl_transacylase_ACP-bd"/>
</dbReference>
<keyword evidence="4" id="KW-0045">Antibiotic biosynthesis</keyword>
<evidence type="ECO:0000256" key="4">
    <source>
        <dbReference type="ARBA" id="ARBA00023194"/>
    </source>
</evidence>
<reference evidence="9" key="1">
    <citation type="journal article" date="2022" name="bioRxiv">
        <title>Discovery and biosynthetic assessment of Streptomyces ortus sp nov. isolated from a deep-sea sponge.</title>
        <authorList>
            <person name="Williams S.E."/>
        </authorList>
    </citation>
    <scope>NUCLEOTIDE SEQUENCE</scope>
    <source>
        <strain evidence="9">A15ISP2-DRY2</strain>
    </source>
</reference>
<dbReference type="InterPro" id="IPR036291">
    <property type="entry name" value="NAD(P)-bd_dom_sf"/>
</dbReference>
<comment type="caution">
    <text evidence="9">The sequence shown here is derived from an EMBL/GenBank/DDBJ whole genome shotgun (WGS) entry which is preliminary data.</text>
</comment>
<keyword evidence="5" id="KW-0012">Acyltransferase</keyword>
<dbReference type="PROSITE" id="PS50075">
    <property type="entry name" value="CARRIER"/>
    <property type="match status" value="1"/>
</dbReference>
<dbReference type="EMBL" id="JAIFZO010000002">
    <property type="protein sequence ID" value="MCX4237658.1"/>
    <property type="molecule type" value="Genomic_DNA"/>
</dbReference>
<dbReference type="InterPro" id="IPR057326">
    <property type="entry name" value="KR_dom"/>
</dbReference>
<dbReference type="PROSITE" id="PS00606">
    <property type="entry name" value="KS3_1"/>
    <property type="match status" value="1"/>
</dbReference>
<dbReference type="InterPro" id="IPR020841">
    <property type="entry name" value="PKS_Beta-ketoAc_synthase_dom"/>
</dbReference>
<feature type="compositionally biased region" description="Low complexity" evidence="6">
    <location>
        <begin position="1004"/>
        <end position="1019"/>
    </location>
</feature>
<dbReference type="InterPro" id="IPR014043">
    <property type="entry name" value="Acyl_transferase_dom"/>
</dbReference>
<dbReference type="Pfam" id="PF21394">
    <property type="entry name" value="Beta-ketacyl_N"/>
    <property type="match status" value="1"/>
</dbReference>
<evidence type="ECO:0000256" key="3">
    <source>
        <dbReference type="ARBA" id="ARBA00022679"/>
    </source>
</evidence>
<evidence type="ECO:0000259" key="8">
    <source>
        <dbReference type="PROSITE" id="PS52004"/>
    </source>
</evidence>
<dbReference type="Pfam" id="PF00550">
    <property type="entry name" value="PP-binding"/>
    <property type="match status" value="1"/>
</dbReference>
<feature type="domain" description="Carrier" evidence="7">
    <location>
        <begin position="1506"/>
        <end position="1581"/>
    </location>
</feature>
<gene>
    <name evidence="9" type="ORF">K3769_33785</name>
</gene>
<evidence type="ECO:0000256" key="2">
    <source>
        <dbReference type="ARBA" id="ARBA00022553"/>
    </source>
</evidence>
<dbReference type="SUPFAM" id="SSF53901">
    <property type="entry name" value="Thiolase-like"/>
    <property type="match status" value="1"/>
</dbReference>
<dbReference type="SMART" id="SM00827">
    <property type="entry name" value="PKS_AT"/>
    <property type="match status" value="1"/>
</dbReference>
<dbReference type="InterPro" id="IPR020806">
    <property type="entry name" value="PKS_PP-bd"/>
</dbReference>
<feature type="compositionally biased region" description="Low complexity" evidence="6">
    <location>
        <begin position="1490"/>
        <end position="1509"/>
    </location>
</feature>
<dbReference type="Proteomes" id="UP001165590">
    <property type="component" value="Unassembled WGS sequence"/>
</dbReference>
<dbReference type="Gene3D" id="3.30.70.3290">
    <property type="match status" value="1"/>
</dbReference>
<dbReference type="Pfam" id="PF08659">
    <property type="entry name" value="KR"/>
    <property type="match status" value="1"/>
</dbReference>
<dbReference type="SMART" id="SM00825">
    <property type="entry name" value="PKS_KS"/>
    <property type="match status" value="1"/>
</dbReference>
<dbReference type="Gene3D" id="3.40.47.10">
    <property type="match status" value="1"/>
</dbReference>
<dbReference type="SUPFAM" id="SSF55048">
    <property type="entry name" value="Probable ACP-binding domain of malonyl-CoA ACP transacylase"/>
    <property type="match status" value="1"/>
</dbReference>
<evidence type="ECO:0000313" key="10">
    <source>
        <dbReference type="Proteomes" id="UP001165590"/>
    </source>
</evidence>
<dbReference type="Pfam" id="PF00109">
    <property type="entry name" value="ketoacyl-synt"/>
    <property type="match status" value="1"/>
</dbReference>
<dbReference type="CDD" id="cd08953">
    <property type="entry name" value="KR_2_SDR_x"/>
    <property type="match status" value="1"/>
</dbReference>
<dbReference type="InterPro" id="IPR014031">
    <property type="entry name" value="Ketoacyl_synth_C"/>
</dbReference>
<dbReference type="InterPro" id="IPR016039">
    <property type="entry name" value="Thiolase-like"/>
</dbReference>
<dbReference type="InterPro" id="IPR013968">
    <property type="entry name" value="PKS_KR"/>
</dbReference>
<dbReference type="SUPFAM" id="SSF51735">
    <property type="entry name" value="NAD(P)-binding Rossmann-fold domains"/>
    <property type="match status" value="2"/>
</dbReference>
<keyword evidence="10" id="KW-1185">Reference proteome</keyword>
<organism evidence="9 10">
    <name type="scientific">Streptomyces ortus</name>
    <dbReference type="NCBI Taxonomy" id="2867268"/>
    <lineage>
        <taxon>Bacteria</taxon>
        <taxon>Bacillati</taxon>
        <taxon>Actinomycetota</taxon>
        <taxon>Actinomycetes</taxon>
        <taxon>Kitasatosporales</taxon>
        <taxon>Streptomycetaceae</taxon>
        <taxon>Streptomyces</taxon>
    </lineage>
</organism>
<keyword evidence="2" id="KW-0597">Phosphoprotein</keyword>
<name>A0ABT3VH59_9ACTN</name>
<evidence type="ECO:0000259" key="7">
    <source>
        <dbReference type="PROSITE" id="PS50075"/>
    </source>
</evidence>
<dbReference type="Pfam" id="PF00698">
    <property type="entry name" value="Acyl_transf_1"/>
    <property type="match status" value="1"/>
</dbReference>
<dbReference type="SMART" id="SM00822">
    <property type="entry name" value="PKS_KR"/>
    <property type="match status" value="1"/>
</dbReference>
<evidence type="ECO:0000256" key="5">
    <source>
        <dbReference type="ARBA" id="ARBA00023315"/>
    </source>
</evidence>
<evidence type="ECO:0000256" key="1">
    <source>
        <dbReference type="ARBA" id="ARBA00022450"/>
    </source>
</evidence>
<dbReference type="InterPro" id="IPR014030">
    <property type="entry name" value="Ketoacyl_synth_N"/>
</dbReference>
<evidence type="ECO:0000313" key="9">
    <source>
        <dbReference type="EMBL" id="MCX4237658.1"/>
    </source>
</evidence>
<dbReference type="InterPro" id="IPR009081">
    <property type="entry name" value="PP-bd_ACP"/>
</dbReference>
<dbReference type="Gene3D" id="3.30.70.250">
    <property type="entry name" value="Malonyl-CoA ACP transacylase, ACP-binding"/>
    <property type="match status" value="1"/>
</dbReference>
<evidence type="ECO:0000256" key="6">
    <source>
        <dbReference type="SAM" id="MobiDB-lite"/>
    </source>
</evidence>
<dbReference type="InterPro" id="IPR036736">
    <property type="entry name" value="ACP-like_sf"/>
</dbReference>
<dbReference type="RefSeq" id="WP_267030042.1">
    <property type="nucleotide sequence ID" value="NZ_JAIFZO010000002.1"/>
</dbReference>
<protein>
    <submittedName>
        <fullName evidence="9">Type I polyketide synthase</fullName>
    </submittedName>
</protein>
<dbReference type="InterPro" id="IPR018201">
    <property type="entry name" value="Ketoacyl_synth_AS"/>
</dbReference>
<dbReference type="PANTHER" id="PTHR43775:SF37">
    <property type="entry name" value="SI:DKEY-61P9.11"/>
    <property type="match status" value="1"/>
</dbReference>
<keyword evidence="1" id="KW-0596">Phosphopantetheine</keyword>
<dbReference type="InterPro" id="IPR001227">
    <property type="entry name" value="Ac_transferase_dom_sf"/>
</dbReference>
<dbReference type="Gene3D" id="3.40.366.10">
    <property type="entry name" value="Malonyl-Coenzyme A Acyl Carrier Protein, domain 2"/>
    <property type="match status" value="1"/>
</dbReference>